<name>A0A2X2RLE0_CAPOC</name>
<protein>
    <submittedName>
        <fullName evidence="1">Microcin-E5 immunity protein</fullName>
    </submittedName>
</protein>
<dbReference type="InterPro" id="IPR037234">
    <property type="entry name" value="ImmE5_sf"/>
</dbReference>
<dbReference type="GO" id="GO:0030153">
    <property type="term" value="P:bacteriocin immunity"/>
    <property type="evidence" value="ECO:0007669"/>
    <property type="project" value="InterPro"/>
</dbReference>
<organism evidence="1 2">
    <name type="scientific">Capnocytophaga ochracea</name>
    <dbReference type="NCBI Taxonomy" id="1018"/>
    <lineage>
        <taxon>Bacteria</taxon>
        <taxon>Pseudomonadati</taxon>
        <taxon>Bacteroidota</taxon>
        <taxon>Flavobacteriia</taxon>
        <taxon>Flavobacteriales</taxon>
        <taxon>Flavobacteriaceae</taxon>
        <taxon>Capnocytophaga</taxon>
    </lineage>
</organism>
<evidence type="ECO:0000313" key="2">
    <source>
        <dbReference type="Proteomes" id="UP000249891"/>
    </source>
</evidence>
<dbReference type="InterPro" id="IPR020127">
    <property type="entry name" value="Colicin-E5_imm"/>
</dbReference>
<dbReference type="EMBL" id="UARG01000017">
    <property type="protein sequence ID" value="SQA79157.1"/>
    <property type="molecule type" value="Genomic_DNA"/>
</dbReference>
<proteinExistence type="predicted"/>
<dbReference type="SUPFAM" id="SSF143469">
    <property type="entry name" value="ImmE5-like"/>
    <property type="match status" value="1"/>
</dbReference>
<dbReference type="Proteomes" id="UP000249891">
    <property type="component" value="Unassembled WGS sequence"/>
</dbReference>
<dbReference type="RefSeq" id="WP_002671873.1">
    <property type="nucleotide sequence ID" value="NZ_CP085961.1"/>
</dbReference>
<accession>A0A2X2RLE0</accession>
<dbReference type="Pfam" id="PF11480">
    <property type="entry name" value="ImmE5"/>
    <property type="match status" value="1"/>
</dbReference>
<dbReference type="Gene3D" id="3.30.190.30">
    <property type="match status" value="1"/>
</dbReference>
<gene>
    <name evidence="1" type="primary">imm</name>
    <name evidence="1" type="ORF">NCTC11546_02418</name>
</gene>
<dbReference type="AlphaFoldDB" id="A0A2X2RLE0"/>
<evidence type="ECO:0000313" key="1">
    <source>
        <dbReference type="EMBL" id="SQA79157.1"/>
    </source>
</evidence>
<sequence>MNTRVDRNKRYENFILFFELDGNSVMKLSSSAAIDVCKECTRREMYVWRIEGGIWHNPGFEARIDCIWDSCFNPKSNSNPSLEYNNRLAEEFVKEEMDSYDVFIVTIYKENLS</sequence>
<reference evidence="1 2" key="1">
    <citation type="submission" date="2018-06" db="EMBL/GenBank/DDBJ databases">
        <authorList>
            <consortium name="Pathogen Informatics"/>
            <person name="Doyle S."/>
        </authorList>
    </citation>
    <scope>NUCLEOTIDE SEQUENCE [LARGE SCALE GENOMIC DNA]</scope>
    <source>
        <strain evidence="1 2">NCTC11546</strain>
    </source>
</reference>